<accession>A0AAE0KS82</accession>
<protein>
    <recommendedName>
        <fullName evidence="3">SF3 helicase domain-containing protein</fullName>
    </recommendedName>
</protein>
<dbReference type="AlphaFoldDB" id="A0AAE0KS82"/>
<organism evidence="1 2">
    <name type="scientific">Cymbomonas tetramitiformis</name>
    <dbReference type="NCBI Taxonomy" id="36881"/>
    <lineage>
        <taxon>Eukaryota</taxon>
        <taxon>Viridiplantae</taxon>
        <taxon>Chlorophyta</taxon>
        <taxon>Pyramimonadophyceae</taxon>
        <taxon>Pyramimonadales</taxon>
        <taxon>Pyramimonadaceae</taxon>
        <taxon>Cymbomonas</taxon>
    </lineage>
</organism>
<dbReference type="EMBL" id="LGRX02019454">
    <property type="protein sequence ID" value="KAK3258545.1"/>
    <property type="molecule type" value="Genomic_DNA"/>
</dbReference>
<name>A0AAE0KS82_9CHLO</name>
<evidence type="ECO:0000313" key="2">
    <source>
        <dbReference type="Proteomes" id="UP001190700"/>
    </source>
</evidence>
<reference evidence="1 2" key="1">
    <citation type="journal article" date="2015" name="Genome Biol. Evol.">
        <title>Comparative Genomics of a Bacterivorous Green Alga Reveals Evolutionary Causalities and Consequences of Phago-Mixotrophic Mode of Nutrition.</title>
        <authorList>
            <person name="Burns J.A."/>
            <person name="Paasch A."/>
            <person name="Narechania A."/>
            <person name="Kim E."/>
        </authorList>
    </citation>
    <scope>NUCLEOTIDE SEQUENCE [LARGE SCALE GENOMIC DNA]</scope>
    <source>
        <strain evidence="1 2">PLY_AMNH</strain>
    </source>
</reference>
<evidence type="ECO:0000313" key="1">
    <source>
        <dbReference type="EMBL" id="KAK3258545.1"/>
    </source>
</evidence>
<comment type="caution">
    <text evidence="1">The sequence shown here is derived from an EMBL/GenBank/DDBJ whole genome shotgun (WGS) entry which is preliminary data.</text>
</comment>
<gene>
    <name evidence="1" type="ORF">CYMTET_32404</name>
</gene>
<dbReference type="Proteomes" id="UP001190700">
    <property type="component" value="Unassembled WGS sequence"/>
</dbReference>
<sequence>MLFLSTPLGIVAGYDPCRRPIRGVPPSELYYAMITSDEVQRTIAIMDGNENASVNYRDAVKYLMPAIIETANDTPVGFPDRSVALGGAVYRLFREERRLMFQKTGCPPVSPIPVASISQWTIKEAHDYVKSRNGTALGRPFGSQIDFVCLLWCLGNCLVDPVQSARLVVLYGAGQNGKSTLLLNLSKVLGQAACRALPDQALVSRYPGESIKAGLVGCLAGARLGTCGDMHSLEDMDSHLVKIITGGDTVSLSGTEVPLRVTLMVATNNAGDPAKVQGFGEDSMARRILMLACDTRFPPHQWAAVQCMPAMDAESCADLVSAALVIRSHYGVMPRPSLKSVLLTLLGERWELAAQYVVVGAEHPDPTDCFTATLTLATLMETNVGWPSGPVQRKVTRVNLYGSIQRTQTNQPTMDPSIPLPVDQAPDVPSEDNDAPPYLVANSANIPNITAHPGPLSKLTLPQAQVGNKCTTWANVKFTSGGQEYDFIQTKALVCSTTGPEKTFYRMAIPTPLYNIVCQAATLGSDMYMNNPNVHDEDWTQVIVDHKKWKVSGLQHAVRVVHDNSTTTGSMQSILARLASADPKQHLEVGCMVRFTLSCTQEGWVDHISSGMWKVGMSVVKAYCRNVYKGSLFKGSAGRVPMGKAPQCTPELEEILAELNFIGREPDVESEASA</sequence>
<proteinExistence type="predicted"/>
<keyword evidence="2" id="KW-1185">Reference proteome</keyword>
<evidence type="ECO:0008006" key="3">
    <source>
        <dbReference type="Google" id="ProtNLM"/>
    </source>
</evidence>